<reference evidence="2" key="1">
    <citation type="submission" date="2019-04" db="EMBL/GenBank/DDBJ databases">
        <title>Friends and foes A comparative genomics studyof 23 Aspergillus species from section Flavi.</title>
        <authorList>
            <consortium name="DOE Joint Genome Institute"/>
            <person name="Kjaerbolling I."/>
            <person name="Vesth T."/>
            <person name="Frisvad J.C."/>
            <person name="Nybo J.L."/>
            <person name="Theobald S."/>
            <person name="Kildgaard S."/>
            <person name="Isbrandt T."/>
            <person name="Kuo A."/>
            <person name="Sato A."/>
            <person name="Lyhne E.K."/>
            <person name="Kogle M.E."/>
            <person name="Wiebenga A."/>
            <person name="Kun R.S."/>
            <person name="Lubbers R.J."/>
            <person name="Makela M.R."/>
            <person name="Barry K."/>
            <person name="Chovatia M."/>
            <person name="Clum A."/>
            <person name="Daum C."/>
            <person name="Haridas S."/>
            <person name="He G."/>
            <person name="LaButti K."/>
            <person name="Lipzen A."/>
            <person name="Mondo S."/>
            <person name="Riley R."/>
            <person name="Salamov A."/>
            <person name="Simmons B.A."/>
            <person name="Magnuson J.K."/>
            <person name="Henrissat B."/>
            <person name="Mortensen U.H."/>
            <person name="Larsen T.O."/>
            <person name="Devries R.P."/>
            <person name="Grigoriev I.V."/>
            <person name="Machida M."/>
            <person name="Baker S.E."/>
            <person name="Andersen M.R."/>
        </authorList>
    </citation>
    <scope>NUCLEOTIDE SEQUENCE [LARGE SCALE GENOMIC DNA]</scope>
    <source>
        <strain evidence="2">CBS 130017</strain>
    </source>
</reference>
<evidence type="ECO:0000313" key="2">
    <source>
        <dbReference type="Proteomes" id="UP000325945"/>
    </source>
</evidence>
<gene>
    <name evidence="1" type="ORF">BDV39DRAFT_189267</name>
</gene>
<dbReference type="AlphaFoldDB" id="A0A5N6XKP6"/>
<accession>A0A5N6XKP6</accession>
<dbReference type="Proteomes" id="UP000325945">
    <property type="component" value="Unassembled WGS sequence"/>
</dbReference>
<sequence>MTDIHKHSSDLLMFRQIFSFPQRRQTLRRLYYEVDLPTSSARHKERDADDKSFEKGIIDLYSELSTWGKQGSNLTVAISSSEDLGRRPLDFSMGLEHWLRPVRDIYLSSDNADLPELSCIRSLYIPDIKRNLHPSVIGWIISSLPRIKSTNHSALAKALGSPSLRNLKSLYISLEESIPLNCSYETQTEDPAYPDGDALNLSIRKLAETSPLATLSLTGPWLISPALFNGTAPFPYLQDLNINAAILTYDGRWYYTGDPSFVNRHFQFGTEDTEQGEAMLNGEVPHWWRTVPDPEMFHALMKSMAEAMNRMPRLLRLKFCMAMYLTGDHGIFFWYSETRPARWEERRCRIGLIRAAKWEVPDEILELWRERVGWEGVTLTDNKVLTMSTSIGKDQDTLQSRHYANQKTITIASVELTPHQECNASIHENKRGKARRNLIVQFAH</sequence>
<organism evidence="1 2">
    <name type="scientific">Aspergillus sergii</name>
    <dbReference type="NCBI Taxonomy" id="1034303"/>
    <lineage>
        <taxon>Eukaryota</taxon>
        <taxon>Fungi</taxon>
        <taxon>Dikarya</taxon>
        <taxon>Ascomycota</taxon>
        <taxon>Pezizomycotina</taxon>
        <taxon>Eurotiomycetes</taxon>
        <taxon>Eurotiomycetidae</taxon>
        <taxon>Eurotiales</taxon>
        <taxon>Aspergillaceae</taxon>
        <taxon>Aspergillus</taxon>
        <taxon>Aspergillus subgen. Circumdati</taxon>
    </lineage>
</organism>
<name>A0A5N6XKP6_9EURO</name>
<protein>
    <submittedName>
        <fullName evidence="1">Uncharacterized protein</fullName>
    </submittedName>
</protein>
<dbReference type="EMBL" id="ML741766">
    <property type="protein sequence ID" value="KAE8332150.1"/>
    <property type="molecule type" value="Genomic_DNA"/>
</dbReference>
<proteinExistence type="predicted"/>
<keyword evidence="2" id="KW-1185">Reference proteome</keyword>
<evidence type="ECO:0000313" key="1">
    <source>
        <dbReference type="EMBL" id="KAE8332150.1"/>
    </source>
</evidence>